<dbReference type="InterPro" id="IPR000515">
    <property type="entry name" value="MetI-like"/>
</dbReference>
<dbReference type="NCBIfam" id="TIGR01726">
    <property type="entry name" value="HEQRo_perm_3TM"/>
    <property type="match status" value="1"/>
</dbReference>
<protein>
    <submittedName>
        <fullName evidence="10">Amino acid ABC transporter membrane protein, PAAT family</fullName>
    </submittedName>
</protein>
<keyword evidence="6 8" id="KW-1133">Transmembrane helix</keyword>
<dbReference type="STRING" id="410359.Pcal_1028"/>
<gene>
    <name evidence="10" type="ordered locus">Pcal_1028</name>
</gene>
<evidence type="ECO:0000256" key="3">
    <source>
        <dbReference type="ARBA" id="ARBA00022475"/>
    </source>
</evidence>
<dbReference type="GO" id="GO:0006865">
    <property type="term" value="P:amino acid transport"/>
    <property type="evidence" value="ECO:0007669"/>
    <property type="project" value="UniProtKB-KW"/>
</dbReference>
<name>A3MUY6_PYRCJ</name>
<dbReference type="GO" id="GO:0022857">
    <property type="term" value="F:transmembrane transporter activity"/>
    <property type="evidence" value="ECO:0007669"/>
    <property type="project" value="InterPro"/>
</dbReference>
<dbReference type="Pfam" id="PF00528">
    <property type="entry name" value="BPD_transp_1"/>
    <property type="match status" value="1"/>
</dbReference>
<dbReference type="eggNOG" id="arCOG01798">
    <property type="taxonomic scope" value="Archaea"/>
</dbReference>
<dbReference type="Gene3D" id="1.10.3720.10">
    <property type="entry name" value="MetI-like"/>
    <property type="match status" value="1"/>
</dbReference>
<dbReference type="PROSITE" id="PS50928">
    <property type="entry name" value="ABC_TM1"/>
    <property type="match status" value="1"/>
</dbReference>
<feature type="transmembrane region" description="Helical" evidence="8">
    <location>
        <begin position="158"/>
        <end position="175"/>
    </location>
</feature>
<keyword evidence="5" id="KW-0029">Amino-acid transport</keyword>
<feature type="domain" description="ABC transmembrane type-1" evidence="9">
    <location>
        <begin position="20"/>
        <end position="214"/>
    </location>
</feature>
<comment type="similarity">
    <text evidence="8">Belongs to the binding-protein-dependent transport system permease family.</text>
</comment>
<dbReference type="KEGG" id="pcl:Pcal_1028"/>
<keyword evidence="7 8" id="KW-0472">Membrane</keyword>
<dbReference type="PANTHER" id="PTHR30614">
    <property type="entry name" value="MEMBRANE COMPONENT OF AMINO ACID ABC TRANSPORTER"/>
    <property type="match status" value="1"/>
</dbReference>
<dbReference type="CDD" id="cd06261">
    <property type="entry name" value="TM_PBP2"/>
    <property type="match status" value="1"/>
</dbReference>
<reference evidence="10" key="1">
    <citation type="submission" date="2007-02" db="EMBL/GenBank/DDBJ databases">
        <title>Complete sequence of Pyrobaculum calidifontis JCM 11548.</title>
        <authorList>
            <consortium name="US DOE Joint Genome Institute"/>
            <person name="Copeland A."/>
            <person name="Lucas S."/>
            <person name="Lapidus A."/>
            <person name="Barry K."/>
            <person name="Glavina del Rio T."/>
            <person name="Dalin E."/>
            <person name="Tice H."/>
            <person name="Pitluck S."/>
            <person name="Chain P."/>
            <person name="Malfatti S."/>
            <person name="Shin M."/>
            <person name="Vergez L."/>
            <person name="Schmutz J."/>
            <person name="Larimer F."/>
            <person name="Land M."/>
            <person name="Hauser L."/>
            <person name="Kyrpides N."/>
            <person name="Mikhailova N."/>
            <person name="Cozen A.E."/>
            <person name="Fitz-Gibbon S.T."/>
            <person name="House C.H."/>
            <person name="Saltikov C."/>
            <person name="Lowe T.M."/>
            <person name="Richardson P."/>
        </authorList>
    </citation>
    <scope>NUCLEOTIDE SEQUENCE [LARGE SCALE GENOMIC DNA]</scope>
    <source>
        <strain evidence="10">JCM 11548</strain>
    </source>
</reference>
<dbReference type="InterPro" id="IPR010065">
    <property type="entry name" value="AA_ABC_transptr_permease_3TM"/>
</dbReference>
<dbReference type="HOGENOM" id="CLU_019602_1_0_2"/>
<dbReference type="Proteomes" id="UP000001431">
    <property type="component" value="Chromosome"/>
</dbReference>
<keyword evidence="11" id="KW-1185">Reference proteome</keyword>
<feature type="transmembrane region" description="Helical" evidence="8">
    <location>
        <begin position="195"/>
        <end position="211"/>
    </location>
</feature>
<dbReference type="GO" id="GO:0043190">
    <property type="term" value="C:ATP-binding cassette (ABC) transporter complex"/>
    <property type="evidence" value="ECO:0007669"/>
    <property type="project" value="InterPro"/>
</dbReference>
<evidence type="ECO:0000256" key="6">
    <source>
        <dbReference type="ARBA" id="ARBA00022989"/>
    </source>
</evidence>
<dbReference type="InterPro" id="IPR043429">
    <property type="entry name" value="ArtM/GltK/GlnP/TcyL/YhdX-like"/>
</dbReference>
<dbReference type="AlphaFoldDB" id="A3MUY6"/>
<evidence type="ECO:0000256" key="8">
    <source>
        <dbReference type="RuleBase" id="RU363032"/>
    </source>
</evidence>
<evidence type="ECO:0000256" key="5">
    <source>
        <dbReference type="ARBA" id="ARBA00022970"/>
    </source>
</evidence>
<keyword evidence="3" id="KW-1003">Cell membrane</keyword>
<accession>A3MUY6</accession>
<evidence type="ECO:0000256" key="7">
    <source>
        <dbReference type="ARBA" id="ARBA00023136"/>
    </source>
</evidence>
<organism evidence="10 11">
    <name type="scientific">Pyrobaculum calidifontis (strain DSM 21063 / JCM 11548 / VA1)</name>
    <dbReference type="NCBI Taxonomy" id="410359"/>
    <lineage>
        <taxon>Archaea</taxon>
        <taxon>Thermoproteota</taxon>
        <taxon>Thermoprotei</taxon>
        <taxon>Thermoproteales</taxon>
        <taxon>Thermoproteaceae</taxon>
        <taxon>Pyrobaculum</taxon>
    </lineage>
</organism>
<dbReference type="InterPro" id="IPR035906">
    <property type="entry name" value="MetI-like_sf"/>
</dbReference>
<keyword evidence="4 8" id="KW-0812">Transmembrane</keyword>
<proteinExistence type="inferred from homology"/>
<evidence type="ECO:0000256" key="2">
    <source>
        <dbReference type="ARBA" id="ARBA00022448"/>
    </source>
</evidence>
<evidence type="ECO:0000259" key="9">
    <source>
        <dbReference type="PROSITE" id="PS50928"/>
    </source>
</evidence>
<feature type="transmembrane region" description="Helical" evidence="8">
    <location>
        <begin position="12"/>
        <end position="42"/>
    </location>
</feature>
<dbReference type="SUPFAM" id="SSF161098">
    <property type="entry name" value="MetI-like"/>
    <property type="match status" value="1"/>
</dbReference>
<comment type="subcellular location">
    <subcellularLocation>
        <location evidence="1 8">Cell membrane</location>
        <topology evidence="1 8">Multi-pass membrane protein</topology>
    </subcellularLocation>
</comment>
<feature type="transmembrane region" description="Helical" evidence="8">
    <location>
        <begin position="62"/>
        <end position="83"/>
    </location>
</feature>
<keyword evidence="2 8" id="KW-0813">Transport</keyword>
<evidence type="ECO:0000313" key="11">
    <source>
        <dbReference type="Proteomes" id="UP000001431"/>
    </source>
</evidence>
<evidence type="ECO:0000313" key="10">
    <source>
        <dbReference type="EMBL" id="ABO08453.1"/>
    </source>
</evidence>
<dbReference type="PANTHER" id="PTHR30614:SF0">
    <property type="entry name" value="L-CYSTINE TRANSPORT SYSTEM PERMEASE PROTEIN TCYL"/>
    <property type="match status" value="1"/>
</dbReference>
<evidence type="ECO:0000256" key="4">
    <source>
        <dbReference type="ARBA" id="ARBA00022692"/>
    </source>
</evidence>
<evidence type="ECO:0000256" key="1">
    <source>
        <dbReference type="ARBA" id="ARBA00004651"/>
    </source>
</evidence>
<sequence length="232" mass="25896">MAPMAFQDYIDALLYVSMGIPTTMSLAALAFSIGIVLGSLLLLTRFFLPKPLPWIATAYVEAFRGTPLLVQIFIIYFGVGGYLKAYGINLDPFTAGVIALGLNSAAYQAEIFRAAVQAIPVEQYLTAEAYAFTKAQTFRYIILPQALRIALPALMNELVLLIKDSSLVAVIGVFPPDVFRRADYFSASRFMYFEAYMAAATVYFILCYTMVKISHWIERRYAIPGYLRRGIL</sequence>
<dbReference type="EMBL" id="CP000561">
    <property type="protein sequence ID" value="ABO08453.1"/>
    <property type="molecule type" value="Genomic_DNA"/>
</dbReference>